<dbReference type="GO" id="GO:0005886">
    <property type="term" value="C:plasma membrane"/>
    <property type="evidence" value="ECO:0007669"/>
    <property type="project" value="UniProtKB-SubCell"/>
</dbReference>
<evidence type="ECO:0000256" key="9">
    <source>
        <dbReference type="HAMAP-Rule" id="MF_00161"/>
    </source>
</evidence>
<keyword evidence="7 9" id="KW-1133">Transmembrane helix</keyword>
<dbReference type="EMBL" id="CADCWF010000362">
    <property type="protein sequence ID" value="CAA9583296.1"/>
    <property type="molecule type" value="Genomic_DNA"/>
</dbReference>
<keyword evidence="5 9" id="KW-0064">Aspartyl protease</keyword>
<comment type="pathway">
    <text evidence="9">Protein modification; lipoprotein biosynthesis (signal peptide cleavage).</text>
</comment>
<evidence type="ECO:0000256" key="2">
    <source>
        <dbReference type="ARBA" id="ARBA00022475"/>
    </source>
</evidence>
<keyword evidence="2 9" id="KW-1003">Cell membrane</keyword>
<feature type="transmembrane region" description="Helical" evidence="9">
    <location>
        <begin position="60"/>
        <end position="78"/>
    </location>
</feature>
<evidence type="ECO:0000256" key="7">
    <source>
        <dbReference type="ARBA" id="ARBA00022989"/>
    </source>
</evidence>
<name>A0A6J4VS09_9BACT</name>
<sequence>MAGVVAWLVIAIDQSTKRQIEAQLGPGRATDRVGVIGDWFALEYAQNRGAAFGLLGSNPSLVTVAAVVILVVLIGYAATRRVGSAWLWFGAGLVAGGAVGNLIDRVRLGYVIDFVAVGRWPNFNVADAAISVGVTCLAVDALISDSHGLGVERRGAPDKRETTDG</sequence>
<dbReference type="EC" id="3.4.23.36" evidence="9"/>
<dbReference type="NCBIfam" id="TIGR00077">
    <property type="entry name" value="lspA"/>
    <property type="match status" value="1"/>
</dbReference>
<comment type="catalytic activity">
    <reaction evidence="9 10">
        <text>Release of signal peptides from bacterial membrane prolipoproteins. Hydrolyzes -Xaa-Yaa-Zaa-|-(S,diacylglyceryl)Cys-, in which Xaa is hydrophobic (preferably Leu), and Yaa (Ala or Ser) and Zaa (Gly or Ala) have small, neutral side chains.</text>
        <dbReference type="EC" id="3.4.23.36"/>
    </reaction>
</comment>
<accession>A0A6J4VS09</accession>
<keyword evidence="12" id="KW-0449">Lipoprotein</keyword>
<dbReference type="InterPro" id="IPR001872">
    <property type="entry name" value="Peptidase_A8"/>
</dbReference>
<protein>
    <recommendedName>
        <fullName evidence="9">Lipoprotein signal peptidase</fullName>
        <ecNumber evidence="9">3.4.23.36</ecNumber>
    </recommendedName>
    <alternativeName>
        <fullName evidence="9">Prolipoprotein signal peptidase</fullName>
    </alternativeName>
    <alternativeName>
        <fullName evidence="9">Signal peptidase II</fullName>
        <shortName evidence="9">SPase II</shortName>
    </alternativeName>
</protein>
<dbReference type="AlphaFoldDB" id="A0A6J4VS09"/>
<dbReference type="Pfam" id="PF01252">
    <property type="entry name" value="Peptidase_A8"/>
    <property type="match status" value="1"/>
</dbReference>
<dbReference type="PROSITE" id="PS00855">
    <property type="entry name" value="SPASE_II"/>
    <property type="match status" value="1"/>
</dbReference>
<organism evidence="12">
    <name type="scientific">uncultured Thermomicrobiales bacterium</name>
    <dbReference type="NCBI Taxonomy" id="1645740"/>
    <lineage>
        <taxon>Bacteria</taxon>
        <taxon>Pseudomonadati</taxon>
        <taxon>Thermomicrobiota</taxon>
        <taxon>Thermomicrobia</taxon>
        <taxon>Thermomicrobiales</taxon>
        <taxon>environmental samples</taxon>
    </lineage>
</organism>
<evidence type="ECO:0000256" key="11">
    <source>
        <dbReference type="RuleBase" id="RU004181"/>
    </source>
</evidence>
<dbReference type="GO" id="GO:0006508">
    <property type="term" value="P:proteolysis"/>
    <property type="evidence" value="ECO:0007669"/>
    <property type="project" value="UniProtKB-KW"/>
</dbReference>
<proteinExistence type="inferred from homology"/>
<feature type="active site" evidence="9">
    <location>
        <position position="113"/>
    </location>
</feature>
<keyword evidence="6 9" id="KW-0378">Hydrolase</keyword>
<comment type="function">
    <text evidence="9 10">This protein specifically catalyzes the removal of signal peptides from prolipoproteins.</text>
</comment>
<evidence type="ECO:0000256" key="6">
    <source>
        <dbReference type="ARBA" id="ARBA00022801"/>
    </source>
</evidence>
<dbReference type="HAMAP" id="MF_00161">
    <property type="entry name" value="LspA"/>
    <property type="match status" value="1"/>
</dbReference>
<comment type="similarity">
    <text evidence="1 9 11">Belongs to the peptidase A8 family.</text>
</comment>
<evidence type="ECO:0000256" key="1">
    <source>
        <dbReference type="ARBA" id="ARBA00006139"/>
    </source>
</evidence>
<evidence type="ECO:0000256" key="3">
    <source>
        <dbReference type="ARBA" id="ARBA00022670"/>
    </source>
</evidence>
<comment type="caution">
    <text evidence="9">Lacks conserved residue(s) required for the propagation of feature annotation.</text>
</comment>
<keyword evidence="4 9" id="KW-0812">Transmembrane</keyword>
<evidence type="ECO:0000256" key="10">
    <source>
        <dbReference type="RuleBase" id="RU000594"/>
    </source>
</evidence>
<dbReference type="PANTHER" id="PTHR33695">
    <property type="entry name" value="LIPOPROTEIN SIGNAL PEPTIDASE"/>
    <property type="match status" value="1"/>
</dbReference>
<keyword evidence="8 9" id="KW-0472">Membrane</keyword>
<evidence type="ECO:0000256" key="5">
    <source>
        <dbReference type="ARBA" id="ARBA00022750"/>
    </source>
</evidence>
<evidence type="ECO:0000313" key="12">
    <source>
        <dbReference type="EMBL" id="CAA9583296.1"/>
    </source>
</evidence>
<dbReference type="PRINTS" id="PR00781">
    <property type="entry name" value="LIPOSIGPTASE"/>
</dbReference>
<feature type="transmembrane region" description="Helical" evidence="9">
    <location>
        <begin position="85"/>
        <end position="103"/>
    </location>
</feature>
<keyword evidence="3 9" id="KW-0645">Protease</keyword>
<evidence type="ECO:0000256" key="8">
    <source>
        <dbReference type="ARBA" id="ARBA00023136"/>
    </source>
</evidence>
<reference evidence="12" key="1">
    <citation type="submission" date="2020-02" db="EMBL/GenBank/DDBJ databases">
        <authorList>
            <person name="Meier V. D."/>
        </authorList>
    </citation>
    <scope>NUCLEOTIDE SEQUENCE</scope>
    <source>
        <strain evidence="12">AVDCRST_MAG59</strain>
    </source>
</reference>
<evidence type="ECO:0000256" key="4">
    <source>
        <dbReference type="ARBA" id="ARBA00022692"/>
    </source>
</evidence>
<gene>
    <name evidence="9" type="primary">lspA</name>
    <name evidence="12" type="ORF">AVDCRST_MAG59-5097</name>
</gene>
<dbReference type="PANTHER" id="PTHR33695:SF1">
    <property type="entry name" value="LIPOPROTEIN SIGNAL PEPTIDASE"/>
    <property type="match status" value="1"/>
</dbReference>
<dbReference type="UniPathway" id="UPA00665"/>
<dbReference type="GO" id="GO:0004190">
    <property type="term" value="F:aspartic-type endopeptidase activity"/>
    <property type="evidence" value="ECO:0007669"/>
    <property type="project" value="UniProtKB-UniRule"/>
</dbReference>
<comment type="subcellular location">
    <subcellularLocation>
        <location evidence="9">Cell membrane</location>
        <topology evidence="9">Multi-pass membrane protein</topology>
    </subcellularLocation>
</comment>
<feature type="active site" evidence="9">
    <location>
        <position position="127"/>
    </location>
</feature>